<dbReference type="InterPro" id="IPR007049">
    <property type="entry name" value="Carb-sel_porin_OprB"/>
</dbReference>
<dbReference type="InterPro" id="IPR001119">
    <property type="entry name" value="SLH_dom"/>
</dbReference>
<feature type="signal peptide" evidence="2">
    <location>
        <begin position="1"/>
        <end position="31"/>
    </location>
</feature>
<dbReference type="Proteomes" id="UP000625316">
    <property type="component" value="Unassembled WGS sequence"/>
</dbReference>
<dbReference type="InterPro" id="IPR051465">
    <property type="entry name" value="Cell_Envelope_Struct_Comp"/>
</dbReference>
<dbReference type="NCBIfam" id="NF033921">
    <property type="entry name" value="por_somb"/>
    <property type="match status" value="1"/>
</dbReference>
<dbReference type="EMBL" id="JADEXQ010000009">
    <property type="protein sequence ID" value="MBE9028994.1"/>
    <property type="molecule type" value="Genomic_DNA"/>
</dbReference>
<evidence type="ECO:0000256" key="1">
    <source>
        <dbReference type="ARBA" id="ARBA00008769"/>
    </source>
</evidence>
<feature type="domain" description="SLH" evidence="3">
    <location>
        <begin position="45"/>
        <end position="109"/>
    </location>
</feature>
<sequence>MQGNHNSRTKLVGLTLGLISLSFLGPTSASAQSVMREPTLGSVTSVSQLSDVRPTDWAFQALQSLVERYGCIAGYPDKTYRGNRAMTRYEFAAGLNACMDRVNELIAAATNDMASKQDLATLQKLQEDFAAELATLRGRADAVEAKTATLEKQQFSTTTKLAGEVVFGLAGVVAGDTFSGTPLVPGTEASKNTVFGYRARLDLETSFTGEDLLLTRLQAGNSDFSNAALAPLPAGSLRFASDSGSNLDVDALLYQFKVGKGTTVTIEANAGAVDDFVNTLSPVDGDGGSGALTQFGTRNPILYLTGGTGIGIEQELGDKLTLSLGYLAADAANPADKAGLFDGPYGAIAQLTFQPSKQLTLGATYLNSYKTTFANAGSPVGSFSANLISSTTGAEITNAFTSNSYGLGAIFQVTPKIAVNGNVGYTTTRVAALGDLDIWNWSAGLTVKDFGSAGSTAGVIVGMEPRASRVAGNLQAAGIVEDNDTSLHIEGFYEYKLNDNIAITPGIIWLTAPGHNNNNDDVIIGTIRTTFTF</sequence>
<dbReference type="Pfam" id="PF04966">
    <property type="entry name" value="OprB"/>
    <property type="match status" value="1"/>
</dbReference>
<protein>
    <submittedName>
        <fullName evidence="4">Iron uptake porin</fullName>
    </submittedName>
</protein>
<comment type="similarity">
    <text evidence="1 2">Belongs to the OprB family.</text>
</comment>
<dbReference type="InterPro" id="IPR038673">
    <property type="entry name" value="OprB_sf"/>
</dbReference>
<organism evidence="4 5">
    <name type="scientific">Romeriopsis navalis LEGE 11480</name>
    <dbReference type="NCBI Taxonomy" id="2777977"/>
    <lineage>
        <taxon>Bacteria</taxon>
        <taxon>Bacillati</taxon>
        <taxon>Cyanobacteriota</taxon>
        <taxon>Cyanophyceae</taxon>
        <taxon>Leptolyngbyales</taxon>
        <taxon>Leptolyngbyaceae</taxon>
        <taxon>Romeriopsis</taxon>
        <taxon>Romeriopsis navalis</taxon>
    </lineage>
</organism>
<dbReference type="GO" id="GO:0016020">
    <property type="term" value="C:membrane"/>
    <property type="evidence" value="ECO:0007669"/>
    <property type="project" value="InterPro"/>
</dbReference>
<dbReference type="PANTHER" id="PTHR43308">
    <property type="entry name" value="OUTER MEMBRANE PROTEIN ALPHA-RELATED"/>
    <property type="match status" value="1"/>
</dbReference>
<evidence type="ECO:0000256" key="2">
    <source>
        <dbReference type="RuleBase" id="RU363072"/>
    </source>
</evidence>
<keyword evidence="5" id="KW-1185">Reference proteome</keyword>
<name>A0A928VN28_9CYAN</name>
<feature type="chain" id="PRO_5038163455" evidence="2">
    <location>
        <begin position="32"/>
        <end position="533"/>
    </location>
</feature>
<dbReference type="GO" id="GO:0008643">
    <property type="term" value="P:carbohydrate transport"/>
    <property type="evidence" value="ECO:0007669"/>
    <property type="project" value="InterPro"/>
</dbReference>
<dbReference type="Pfam" id="PF00395">
    <property type="entry name" value="SLH"/>
    <property type="match status" value="1"/>
</dbReference>
<dbReference type="AlphaFoldDB" id="A0A928VN28"/>
<dbReference type="InterPro" id="IPR047684">
    <property type="entry name" value="Por_som-like"/>
</dbReference>
<dbReference type="RefSeq" id="WP_264323815.1">
    <property type="nucleotide sequence ID" value="NZ_JADEXQ010000009.1"/>
</dbReference>
<evidence type="ECO:0000313" key="4">
    <source>
        <dbReference type="EMBL" id="MBE9028994.1"/>
    </source>
</evidence>
<comment type="caution">
    <text evidence="4">The sequence shown here is derived from an EMBL/GenBank/DDBJ whole genome shotgun (WGS) entry which is preliminary data.</text>
</comment>
<dbReference type="PROSITE" id="PS51272">
    <property type="entry name" value="SLH"/>
    <property type="match status" value="1"/>
</dbReference>
<accession>A0A928VN28</accession>
<gene>
    <name evidence="4" type="ORF">IQ266_04360</name>
</gene>
<dbReference type="GO" id="GO:0015288">
    <property type="term" value="F:porin activity"/>
    <property type="evidence" value="ECO:0007669"/>
    <property type="project" value="InterPro"/>
</dbReference>
<reference evidence="4" key="1">
    <citation type="submission" date="2020-10" db="EMBL/GenBank/DDBJ databases">
        <authorList>
            <person name="Castelo-Branco R."/>
            <person name="Eusebio N."/>
            <person name="Adriana R."/>
            <person name="Vieira A."/>
            <person name="Brugerolle De Fraissinette N."/>
            <person name="Rezende De Castro R."/>
            <person name="Schneider M.P."/>
            <person name="Vasconcelos V."/>
            <person name="Leao P.N."/>
        </authorList>
    </citation>
    <scope>NUCLEOTIDE SEQUENCE</scope>
    <source>
        <strain evidence="4">LEGE 11480</strain>
    </source>
</reference>
<dbReference type="Gene3D" id="2.40.160.180">
    <property type="entry name" value="Carbohydrate-selective porin OprB"/>
    <property type="match status" value="1"/>
</dbReference>
<evidence type="ECO:0000259" key="3">
    <source>
        <dbReference type="PROSITE" id="PS51272"/>
    </source>
</evidence>
<dbReference type="PANTHER" id="PTHR43308:SF1">
    <property type="entry name" value="OUTER MEMBRANE PROTEIN ALPHA"/>
    <property type="match status" value="1"/>
</dbReference>
<dbReference type="SUPFAM" id="SSF56935">
    <property type="entry name" value="Porins"/>
    <property type="match status" value="1"/>
</dbReference>
<evidence type="ECO:0000313" key="5">
    <source>
        <dbReference type="Proteomes" id="UP000625316"/>
    </source>
</evidence>
<proteinExistence type="inferred from homology"/>
<keyword evidence="2" id="KW-0732">Signal</keyword>